<feature type="domain" description="Response regulatory" evidence="9">
    <location>
        <begin position="6"/>
        <end position="122"/>
    </location>
</feature>
<dbReference type="Proteomes" id="UP000825051">
    <property type="component" value="Chromosome"/>
</dbReference>
<dbReference type="SMART" id="SM00421">
    <property type="entry name" value="HTH_LUXR"/>
    <property type="match status" value="1"/>
</dbReference>
<dbReference type="CDD" id="cd19920">
    <property type="entry name" value="REC_PA4781-like"/>
    <property type="match status" value="1"/>
</dbReference>
<evidence type="ECO:0000256" key="6">
    <source>
        <dbReference type="PROSITE-ProRule" id="PRU00169"/>
    </source>
</evidence>
<feature type="coiled-coil region" evidence="7">
    <location>
        <begin position="117"/>
        <end position="151"/>
    </location>
</feature>
<reference evidence="10" key="1">
    <citation type="submission" date="2021-08" db="EMBL/GenBank/DDBJ databases">
        <title>Genome of a novel bacterium of the phylum Verrucomicrobia, Oleiharenicola sp. KSB-15.</title>
        <authorList>
            <person name="Chung J.-H."/>
            <person name="Ahn J.-H."/>
            <person name="Yoon Y."/>
            <person name="Kim D.-Y."/>
            <person name="An S.-H."/>
            <person name="Park I."/>
            <person name="Yeon J."/>
        </authorList>
    </citation>
    <scope>NUCLEOTIDE SEQUENCE</scope>
    <source>
        <strain evidence="10">KSB-15</strain>
    </source>
</reference>
<protein>
    <submittedName>
        <fullName evidence="10">Response regulator transcription factor</fullName>
    </submittedName>
</protein>
<dbReference type="Pfam" id="PF00196">
    <property type="entry name" value="GerE"/>
    <property type="match status" value="1"/>
</dbReference>
<keyword evidence="5" id="KW-0804">Transcription</keyword>
<keyword evidence="11" id="KW-1185">Reference proteome</keyword>
<dbReference type="EMBL" id="CP080507">
    <property type="protein sequence ID" value="QYM79101.1"/>
    <property type="molecule type" value="Genomic_DNA"/>
</dbReference>
<accession>A0A8F9TW53</accession>
<dbReference type="SMART" id="SM00448">
    <property type="entry name" value="REC"/>
    <property type="match status" value="1"/>
</dbReference>
<dbReference type="PANTHER" id="PTHR48111:SF1">
    <property type="entry name" value="TWO-COMPONENT RESPONSE REGULATOR ORR33"/>
    <property type="match status" value="1"/>
</dbReference>
<dbReference type="GO" id="GO:0006355">
    <property type="term" value="P:regulation of DNA-templated transcription"/>
    <property type="evidence" value="ECO:0007669"/>
    <property type="project" value="InterPro"/>
</dbReference>
<evidence type="ECO:0000256" key="2">
    <source>
        <dbReference type="ARBA" id="ARBA00023012"/>
    </source>
</evidence>
<evidence type="ECO:0000256" key="4">
    <source>
        <dbReference type="ARBA" id="ARBA00023125"/>
    </source>
</evidence>
<dbReference type="Gene3D" id="1.10.10.10">
    <property type="entry name" value="Winged helix-like DNA-binding domain superfamily/Winged helix DNA-binding domain"/>
    <property type="match status" value="1"/>
</dbReference>
<dbReference type="GO" id="GO:0000156">
    <property type="term" value="F:phosphorelay response regulator activity"/>
    <property type="evidence" value="ECO:0007669"/>
    <property type="project" value="TreeGrafter"/>
</dbReference>
<keyword evidence="4" id="KW-0238">DNA-binding</keyword>
<evidence type="ECO:0000259" key="9">
    <source>
        <dbReference type="PROSITE" id="PS50110"/>
    </source>
</evidence>
<dbReference type="PROSITE" id="PS50110">
    <property type="entry name" value="RESPONSE_REGULATORY"/>
    <property type="match status" value="1"/>
</dbReference>
<evidence type="ECO:0000313" key="11">
    <source>
        <dbReference type="Proteomes" id="UP000825051"/>
    </source>
</evidence>
<evidence type="ECO:0000256" key="1">
    <source>
        <dbReference type="ARBA" id="ARBA00022553"/>
    </source>
</evidence>
<dbReference type="InterPro" id="IPR000792">
    <property type="entry name" value="Tscrpt_reg_LuxR_C"/>
</dbReference>
<dbReference type="Gene3D" id="3.40.50.2300">
    <property type="match status" value="1"/>
</dbReference>
<gene>
    <name evidence="10" type="ORF">K0B96_00360</name>
</gene>
<dbReference type="AlphaFoldDB" id="A0A8F9TW53"/>
<feature type="modified residue" description="4-aspartylphosphate" evidence="6">
    <location>
        <position position="55"/>
    </location>
</feature>
<dbReference type="GO" id="GO:0032993">
    <property type="term" value="C:protein-DNA complex"/>
    <property type="evidence" value="ECO:0007669"/>
    <property type="project" value="TreeGrafter"/>
</dbReference>
<dbReference type="InterPro" id="IPR016032">
    <property type="entry name" value="Sig_transdc_resp-reg_C-effctor"/>
</dbReference>
<evidence type="ECO:0000259" key="8">
    <source>
        <dbReference type="PROSITE" id="PS50043"/>
    </source>
</evidence>
<keyword evidence="3" id="KW-0805">Transcription regulation</keyword>
<dbReference type="InterPro" id="IPR039420">
    <property type="entry name" value="WalR-like"/>
</dbReference>
<dbReference type="RefSeq" id="WP_220162531.1">
    <property type="nucleotide sequence ID" value="NZ_CP080507.1"/>
</dbReference>
<organism evidence="10 11">
    <name type="scientific">Horticoccus luteus</name>
    <dbReference type="NCBI Taxonomy" id="2862869"/>
    <lineage>
        <taxon>Bacteria</taxon>
        <taxon>Pseudomonadati</taxon>
        <taxon>Verrucomicrobiota</taxon>
        <taxon>Opitutia</taxon>
        <taxon>Opitutales</taxon>
        <taxon>Opitutaceae</taxon>
        <taxon>Horticoccus</taxon>
    </lineage>
</organism>
<keyword evidence="2" id="KW-0902">Two-component regulatory system</keyword>
<dbReference type="Pfam" id="PF00072">
    <property type="entry name" value="Response_reg"/>
    <property type="match status" value="1"/>
</dbReference>
<sequence>MSSAATILVVDDVPANLSVLLDALHGAGHRVLVAESGESALELLPNVVPDLVLLDVRLPGIDGFATCHRLKCDARWRDLPVIFLTSLDESAEKVRAFTAGAVDYVTKPIEPTEVVARVDAHLRLRRLQAELAEKNEALAAEVAERREAEDRLRHSLDRAVLVADAAGRVTFATTLAEHLLRKYFPDTPTGVLPEGFRPLLATANAGDLRFEGGGGALAAQVYKSPVAGSQCCLVLEETRPQPTPATFLKLGLTLREAEVFYWVSEGKSSPEIALLLELSARTVEKHISNIYVKLGVENRASAIRLALDALGAPPT</sequence>
<dbReference type="PROSITE" id="PS00622">
    <property type="entry name" value="HTH_LUXR_1"/>
    <property type="match status" value="1"/>
</dbReference>
<keyword evidence="7" id="KW-0175">Coiled coil</keyword>
<evidence type="ECO:0000256" key="3">
    <source>
        <dbReference type="ARBA" id="ARBA00023015"/>
    </source>
</evidence>
<dbReference type="InterPro" id="IPR001789">
    <property type="entry name" value="Sig_transdc_resp-reg_receiver"/>
</dbReference>
<evidence type="ECO:0000256" key="5">
    <source>
        <dbReference type="ARBA" id="ARBA00023163"/>
    </source>
</evidence>
<dbReference type="PANTHER" id="PTHR48111">
    <property type="entry name" value="REGULATOR OF RPOS"/>
    <property type="match status" value="1"/>
</dbReference>
<evidence type="ECO:0000313" key="10">
    <source>
        <dbReference type="EMBL" id="QYM79101.1"/>
    </source>
</evidence>
<dbReference type="CDD" id="cd06170">
    <property type="entry name" value="LuxR_C_like"/>
    <property type="match status" value="1"/>
</dbReference>
<dbReference type="InterPro" id="IPR036388">
    <property type="entry name" value="WH-like_DNA-bd_sf"/>
</dbReference>
<dbReference type="GO" id="GO:0000976">
    <property type="term" value="F:transcription cis-regulatory region binding"/>
    <property type="evidence" value="ECO:0007669"/>
    <property type="project" value="TreeGrafter"/>
</dbReference>
<dbReference type="PRINTS" id="PR00038">
    <property type="entry name" value="HTHLUXR"/>
</dbReference>
<feature type="domain" description="HTH luxR-type" evidence="8">
    <location>
        <begin position="245"/>
        <end position="310"/>
    </location>
</feature>
<name>A0A8F9TW53_9BACT</name>
<dbReference type="InterPro" id="IPR011006">
    <property type="entry name" value="CheY-like_superfamily"/>
</dbReference>
<dbReference type="SUPFAM" id="SSF46894">
    <property type="entry name" value="C-terminal effector domain of the bipartite response regulators"/>
    <property type="match status" value="1"/>
</dbReference>
<dbReference type="PROSITE" id="PS50043">
    <property type="entry name" value="HTH_LUXR_2"/>
    <property type="match status" value="1"/>
</dbReference>
<proteinExistence type="predicted"/>
<dbReference type="GO" id="GO:0005829">
    <property type="term" value="C:cytosol"/>
    <property type="evidence" value="ECO:0007669"/>
    <property type="project" value="TreeGrafter"/>
</dbReference>
<keyword evidence="1 6" id="KW-0597">Phosphoprotein</keyword>
<dbReference type="KEGG" id="ole:K0B96_00360"/>
<evidence type="ECO:0000256" key="7">
    <source>
        <dbReference type="SAM" id="Coils"/>
    </source>
</evidence>
<dbReference type="SUPFAM" id="SSF52172">
    <property type="entry name" value="CheY-like"/>
    <property type="match status" value="1"/>
</dbReference>